<dbReference type="GO" id="GO:0004803">
    <property type="term" value="F:transposase activity"/>
    <property type="evidence" value="ECO:0007669"/>
    <property type="project" value="InterPro"/>
</dbReference>
<sequence length="59" mass="6890">MDFKFKNKYRVKSTRLPNRDYAANGYYFVTICTQDKTCFFGDIISGKIQLSEIGRIAQQ</sequence>
<evidence type="ECO:0008006" key="3">
    <source>
        <dbReference type="Google" id="ProtNLM"/>
    </source>
</evidence>
<dbReference type="InterPro" id="IPR036515">
    <property type="entry name" value="Transposase_17_sf"/>
</dbReference>
<protein>
    <recommendedName>
        <fullName evidence="3">Transposase</fullName>
    </recommendedName>
</protein>
<evidence type="ECO:0000313" key="2">
    <source>
        <dbReference type="Proteomes" id="UP000053372"/>
    </source>
</evidence>
<keyword evidence="2" id="KW-1185">Reference proteome</keyword>
<dbReference type="GO" id="GO:0003677">
    <property type="term" value="F:DNA binding"/>
    <property type="evidence" value="ECO:0007669"/>
    <property type="project" value="InterPro"/>
</dbReference>
<dbReference type="AlphaFoldDB" id="A0A0V7ZNK3"/>
<reference evidence="1 2" key="1">
    <citation type="journal article" date="2015" name="Genome Announc.">
        <title>Draft Genome of the Euendolithic (true boring) Cyanobacterium Mastigocoleus testarum strain BC008.</title>
        <authorList>
            <person name="Guida B.S."/>
            <person name="Garcia-Pichel F."/>
        </authorList>
    </citation>
    <scope>NUCLEOTIDE SEQUENCE [LARGE SCALE GENOMIC DNA]</scope>
    <source>
        <strain evidence="1 2">BC008</strain>
    </source>
</reference>
<dbReference type="EMBL" id="LMTZ01000099">
    <property type="protein sequence ID" value="KST66137.1"/>
    <property type="molecule type" value="Genomic_DNA"/>
</dbReference>
<dbReference type="Proteomes" id="UP000053372">
    <property type="component" value="Unassembled WGS sequence"/>
</dbReference>
<name>A0A0V7ZNK3_9CYAN</name>
<accession>A0A0V7ZNK3</accession>
<dbReference type="Gene3D" id="3.30.70.1290">
    <property type="entry name" value="Transposase IS200-like"/>
    <property type="match status" value="1"/>
</dbReference>
<dbReference type="GO" id="GO:0006313">
    <property type="term" value="P:DNA transposition"/>
    <property type="evidence" value="ECO:0007669"/>
    <property type="project" value="InterPro"/>
</dbReference>
<evidence type="ECO:0000313" key="1">
    <source>
        <dbReference type="EMBL" id="KST66137.1"/>
    </source>
</evidence>
<gene>
    <name evidence="1" type="ORF">BC008_24485</name>
</gene>
<dbReference type="RefSeq" id="WP_058183848.1">
    <property type="nucleotide sequence ID" value="NZ_LMTZ01000099.1"/>
</dbReference>
<organism evidence="1 2">
    <name type="scientific">Mastigocoleus testarum BC008</name>
    <dbReference type="NCBI Taxonomy" id="371196"/>
    <lineage>
        <taxon>Bacteria</taxon>
        <taxon>Bacillati</taxon>
        <taxon>Cyanobacteriota</taxon>
        <taxon>Cyanophyceae</taxon>
        <taxon>Nostocales</taxon>
        <taxon>Hapalosiphonaceae</taxon>
        <taxon>Mastigocoleus</taxon>
    </lineage>
</organism>
<comment type="caution">
    <text evidence="1">The sequence shown here is derived from an EMBL/GenBank/DDBJ whole genome shotgun (WGS) entry which is preliminary data.</text>
</comment>
<proteinExistence type="predicted"/>